<dbReference type="AlphaFoldDB" id="A0A2N6VM73"/>
<evidence type="ECO:0000259" key="1">
    <source>
        <dbReference type="PROSITE" id="PS50987"/>
    </source>
</evidence>
<dbReference type="PRINTS" id="PR00778">
    <property type="entry name" value="HTHARSR"/>
</dbReference>
<accession>A0A2N6VM73</accession>
<dbReference type="InterPro" id="IPR011991">
    <property type="entry name" value="ArsR-like_HTH"/>
</dbReference>
<dbReference type="EMBL" id="PNHK01000003">
    <property type="protein sequence ID" value="PMD05252.1"/>
    <property type="molecule type" value="Genomic_DNA"/>
</dbReference>
<evidence type="ECO:0000313" key="2">
    <source>
        <dbReference type="EMBL" id="PMD05252.1"/>
    </source>
</evidence>
<protein>
    <submittedName>
        <fullName evidence="2">Transcriptional regulator</fullName>
    </submittedName>
</protein>
<dbReference type="PROSITE" id="PS50987">
    <property type="entry name" value="HTH_ARSR_2"/>
    <property type="match status" value="1"/>
</dbReference>
<dbReference type="OrthoDB" id="4471357at2"/>
<dbReference type="GO" id="GO:0003700">
    <property type="term" value="F:DNA-binding transcription factor activity"/>
    <property type="evidence" value="ECO:0007669"/>
    <property type="project" value="InterPro"/>
</dbReference>
<dbReference type="CDD" id="cd00090">
    <property type="entry name" value="HTH_ARSR"/>
    <property type="match status" value="1"/>
</dbReference>
<dbReference type="InterPro" id="IPR036388">
    <property type="entry name" value="WH-like_DNA-bd_sf"/>
</dbReference>
<name>A0A2N6VM73_9MICO</name>
<dbReference type="SMART" id="SM00418">
    <property type="entry name" value="HTH_ARSR"/>
    <property type="match status" value="1"/>
</dbReference>
<dbReference type="Gene3D" id="1.10.10.10">
    <property type="entry name" value="Winged helix-like DNA-binding domain superfamily/Winged helix DNA-binding domain"/>
    <property type="match status" value="1"/>
</dbReference>
<reference evidence="2 3" key="1">
    <citation type="submission" date="2017-09" db="EMBL/GenBank/DDBJ databases">
        <title>Bacterial strain isolated from the female urinary microbiota.</title>
        <authorList>
            <person name="Thomas-White K."/>
            <person name="Kumar N."/>
            <person name="Forster S."/>
            <person name="Putonti C."/>
            <person name="Lawley T."/>
            <person name="Wolfe A.J."/>
        </authorList>
    </citation>
    <scope>NUCLEOTIDE SEQUENCE [LARGE SCALE GENOMIC DNA]</scope>
    <source>
        <strain evidence="2 3">UMB1301</strain>
    </source>
</reference>
<dbReference type="SUPFAM" id="SSF46785">
    <property type="entry name" value="Winged helix' DNA-binding domain"/>
    <property type="match status" value="1"/>
</dbReference>
<sequence>MTPPRTYTHPDADDLVLARVLYALSDPVRLEMVRRLASVEEADSLDLADDLPRSTLTYHTRILRENGVTFTRSQGRSCLISLRFDDAERRFPGLLKSLIVSLEEEHAGQGGVDRA</sequence>
<dbReference type="InterPro" id="IPR001845">
    <property type="entry name" value="HTH_ArsR_DNA-bd_dom"/>
</dbReference>
<feature type="domain" description="HTH arsR-type" evidence="1">
    <location>
        <begin position="9"/>
        <end position="106"/>
    </location>
</feature>
<evidence type="ECO:0000313" key="3">
    <source>
        <dbReference type="Proteomes" id="UP000235598"/>
    </source>
</evidence>
<gene>
    <name evidence="2" type="ORF">CJ199_09245</name>
</gene>
<dbReference type="Proteomes" id="UP000235598">
    <property type="component" value="Unassembled WGS sequence"/>
</dbReference>
<organism evidence="2 3">
    <name type="scientific">Brevibacterium paucivorans</name>
    <dbReference type="NCBI Taxonomy" id="170994"/>
    <lineage>
        <taxon>Bacteria</taxon>
        <taxon>Bacillati</taxon>
        <taxon>Actinomycetota</taxon>
        <taxon>Actinomycetes</taxon>
        <taxon>Micrococcales</taxon>
        <taxon>Brevibacteriaceae</taxon>
        <taxon>Brevibacterium</taxon>
    </lineage>
</organism>
<dbReference type="InterPro" id="IPR036390">
    <property type="entry name" value="WH_DNA-bd_sf"/>
</dbReference>
<proteinExistence type="predicted"/>
<comment type="caution">
    <text evidence="2">The sequence shown here is derived from an EMBL/GenBank/DDBJ whole genome shotgun (WGS) entry which is preliminary data.</text>
</comment>